<name>A0A423VA58_CYTCH</name>
<dbReference type="STRING" id="252740.A0A423VA58"/>
<feature type="compositionally biased region" description="Polar residues" evidence="1">
    <location>
        <begin position="338"/>
        <end position="350"/>
    </location>
</feature>
<comment type="caution">
    <text evidence="2">The sequence shown here is derived from an EMBL/GenBank/DDBJ whole genome shotgun (WGS) entry which is preliminary data.</text>
</comment>
<feature type="region of interest" description="Disordered" evidence="1">
    <location>
        <begin position="1232"/>
        <end position="1251"/>
    </location>
</feature>
<dbReference type="Pfam" id="PF08578">
    <property type="entry name" value="DUF1765"/>
    <property type="match status" value="1"/>
</dbReference>
<sequence>MNGPALTMAAPAVEPSHIHRSHSSPELFLDASSPLTKSSLAISSRIGSTASSPREEDGSSRSGSSPQFEVPSFDFGTTDFETQLSIESTLSRTDHKDKPLNSDPINKSLKPMAVTNATAPKFSRSKSIVDRPRSWLPTKPIDGSEKSSVLRRTKKTEERDKERDKEKEKEKDKEKDTGKSATDDGPDSKFLTPRDRSSSFADFAKKSWISSSRSPSPSKTDTTRKGPVKGDKTTTGGSEPPKEKDASQSSPNKLTRRRPQAGSLGEEERSKSSDSLGTTSSRALSRASVYFGKIKNKPQQSPASANGHLEVPSLSQATKAEAVSAPPPPASTGSTSENTPNPRLSSQTALSTNSETSSGGTGSTGITEPSQNSDTMAQKSHPSPDPQWATFRRLDSEYAIFLTKQTTAQRILIARNTLIPFLRNHGNHATSIDTNLAPEDVDRRATILHKWWNGLLELLEGSAVRSATGPAISFTAIHASAPPMNLQPVAGVDRPGLLELITYIMMRPEWRMTTSSFRPLKSRSPREVVRGRSGTNSSVDFVAESAEHNVRTMFVNNLLTQMGIVVERMSSRHAPVSMVTFCGKACAYAFFFVPGISEVLVRLWGLTPDLLRRVADEFGLPRRSKGESEDIVSLFPSTLHKLGWTSVKTMTDNLRLTTKLSLAAAKIRWHGPWVSRWRGGDTDLFFIFCKYYYILADDYMPVDLPLVEKARAPAYALIHAQLLSVLDTTIHHRQAAFENMMHPNILDVANGADAMAASLAQLPPSNLLRGMDENRLVALLKDMLSDTAVGGLENGTRQTFATAFMCIMKAATKKTPVFRQAPVLVLVDFLQEVLLAFNTYAGYTESGLDRRQDGVDSPIDHIDWEFWLDVCHKILYESNSTMSEIRILSFIFSAWDILAGTAARKEKLCIGWLLSEEVFDKFFNNYTPMVRAYFMRLLCWRVCRDQGSPTELDMRIFFLVSERLMKAWSHYLWRKQQAEALGKLPPSTAPCHPQPGKRFMIIRMEMTPPQTGLLQGGFDTMNGTLGFVGPDYTVSATNDAAAVSSAQGESTSKKRWSIFGKMLHFGSATSQGGSNAGNGRRESSTGDDLNAARRATAAAAATAASTPKPSTPTKAEASSGESDASSTGSTPVFDAAQFVFKFTLGSLPWHHATEAMGNAGGLLSTLPRDRNLQKPRLPAPAQTRISAKLASQCGRGDSPPPLAAARPQPERMYSGTSQRGLVNEARNAAPLATENDVTEETDKSPQAPSLPPIQRVASIQSNGDKPAQAPPSDDSDYLYLQVHRAKAEAERQVVQPVEPVGIFKERSTYSGRALAEWAIVVNECNSFVERRRDEGVSGLKDVEVPSLGIENMRRHG</sequence>
<reference evidence="2 3" key="1">
    <citation type="submission" date="2015-09" db="EMBL/GenBank/DDBJ databases">
        <title>Host preference determinants of Valsa canker pathogens revealed by comparative genomics.</title>
        <authorList>
            <person name="Yin Z."/>
            <person name="Huang L."/>
        </authorList>
    </citation>
    <scope>NUCLEOTIDE SEQUENCE [LARGE SCALE GENOMIC DNA]</scope>
    <source>
        <strain evidence="2 3">YSFL</strain>
    </source>
</reference>
<evidence type="ECO:0000313" key="3">
    <source>
        <dbReference type="Proteomes" id="UP000284375"/>
    </source>
</evidence>
<gene>
    <name evidence="2" type="ORF">VSDG_09712</name>
</gene>
<evidence type="ECO:0008006" key="4">
    <source>
        <dbReference type="Google" id="ProtNLM"/>
    </source>
</evidence>
<evidence type="ECO:0000313" key="2">
    <source>
        <dbReference type="EMBL" id="ROV87750.1"/>
    </source>
</evidence>
<feature type="region of interest" description="Disordered" evidence="1">
    <location>
        <begin position="1166"/>
        <end position="1221"/>
    </location>
</feature>
<feature type="compositionally biased region" description="Polar residues" evidence="1">
    <location>
        <begin position="368"/>
        <end position="381"/>
    </location>
</feature>
<evidence type="ECO:0000256" key="1">
    <source>
        <dbReference type="SAM" id="MobiDB-lite"/>
    </source>
</evidence>
<proteinExistence type="predicted"/>
<feature type="compositionally biased region" description="Basic and acidic residues" evidence="1">
    <location>
        <begin position="221"/>
        <end position="232"/>
    </location>
</feature>
<keyword evidence="3" id="KW-1185">Reference proteome</keyword>
<feature type="region of interest" description="Disordered" evidence="1">
    <location>
        <begin position="1"/>
        <end position="389"/>
    </location>
</feature>
<feature type="region of interest" description="Disordered" evidence="1">
    <location>
        <begin position="1069"/>
        <end position="1129"/>
    </location>
</feature>
<feature type="compositionally biased region" description="Low complexity" evidence="1">
    <location>
        <begin position="206"/>
        <end position="219"/>
    </location>
</feature>
<dbReference type="InterPro" id="IPR013887">
    <property type="entry name" value="UPF0592"/>
</dbReference>
<feature type="compositionally biased region" description="Basic and acidic residues" evidence="1">
    <location>
        <begin position="155"/>
        <end position="182"/>
    </location>
</feature>
<feature type="compositionally biased region" description="Polar residues" evidence="1">
    <location>
        <begin position="79"/>
        <end position="91"/>
    </location>
</feature>
<protein>
    <recommendedName>
        <fullName evidence="4">DUF1765-domain-containing protein</fullName>
    </recommendedName>
</protein>
<accession>A0A423VA58</accession>
<dbReference type="Proteomes" id="UP000284375">
    <property type="component" value="Unassembled WGS sequence"/>
</dbReference>
<dbReference type="OrthoDB" id="296767at2759"/>
<feature type="compositionally biased region" description="Low complexity" evidence="1">
    <location>
        <begin position="1092"/>
        <end position="1129"/>
    </location>
</feature>
<dbReference type="EMBL" id="LJZO01000076">
    <property type="protein sequence ID" value="ROV87750.1"/>
    <property type="molecule type" value="Genomic_DNA"/>
</dbReference>
<dbReference type="PANTHER" id="PTHR37988">
    <property type="entry name" value="UPF0592 MEMBRANE PROTEIN C7D4.03C"/>
    <property type="match status" value="1"/>
</dbReference>
<dbReference type="PANTHER" id="PTHR37988:SF1">
    <property type="entry name" value="UPF0592 MEMBRANE PROTEIN C7D4.03C"/>
    <property type="match status" value="1"/>
</dbReference>
<organism evidence="2 3">
    <name type="scientific">Cytospora chrysosperma</name>
    <name type="common">Cytospora canker fungus</name>
    <name type="synonym">Sphaeria chrysosperma</name>
    <dbReference type="NCBI Taxonomy" id="252740"/>
    <lineage>
        <taxon>Eukaryota</taxon>
        <taxon>Fungi</taxon>
        <taxon>Dikarya</taxon>
        <taxon>Ascomycota</taxon>
        <taxon>Pezizomycotina</taxon>
        <taxon>Sordariomycetes</taxon>
        <taxon>Sordariomycetidae</taxon>
        <taxon>Diaporthales</taxon>
        <taxon>Cytosporaceae</taxon>
        <taxon>Cytospora</taxon>
    </lineage>
</organism>
<feature type="compositionally biased region" description="Polar residues" evidence="1">
    <location>
        <begin position="33"/>
        <end position="50"/>
    </location>
</feature>